<evidence type="ECO:0000256" key="5">
    <source>
        <dbReference type="ARBA" id="ARBA00023004"/>
    </source>
</evidence>
<dbReference type="Pfam" id="PF00067">
    <property type="entry name" value="p450"/>
    <property type="match status" value="1"/>
</dbReference>
<dbReference type="PANTHER" id="PTHR24305:SF210">
    <property type="entry name" value="CYTOCHROME P450 MONOOXYGENASE ASQL-RELATED"/>
    <property type="match status" value="1"/>
</dbReference>
<dbReference type="EMBL" id="MAVT02002873">
    <property type="protein sequence ID" value="POS68949.1"/>
    <property type="molecule type" value="Genomic_DNA"/>
</dbReference>
<dbReference type="CDD" id="cd11058">
    <property type="entry name" value="CYP60B-like"/>
    <property type="match status" value="1"/>
</dbReference>
<reference evidence="8" key="1">
    <citation type="submission" date="2017-09" db="EMBL/GenBank/DDBJ databases">
        <title>Polyketide synthases of a Diaporthe helianthi virulent isolate.</title>
        <authorList>
            <person name="Baroncelli R."/>
        </authorList>
    </citation>
    <scope>NUCLEOTIDE SEQUENCE [LARGE SCALE GENOMIC DNA]</scope>
    <source>
        <strain evidence="8">7/96</strain>
    </source>
</reference>
<dbReference type="GO" id="GO:0016705">
    <property type="term" value="F:oxidoreductase activity, acting on paired donors, with incorporation or reduction of molecular oxygen"/>
    <property type="evidence" value="ECO:0007669"/>
    <property type="project" value="InterPro"/>
</dbReference>
<dbReference type="PRINTS" id="PR00463">
    <property type="entry name" value="EP450I"/>
</dbReference>
<evidence type="ECO:0000313" key="8">
    <source>
        <dbReference type="EMBL" id="POS68949.1"/>
    </source>
</evidence>
<dbReference type="OrthoDB" id="1470350at2759"/>
<evidence type="ECO:0000256" key="7">
    <source>
        <dbReference type="SAM" id="Phobius"/>
    </source>
</evidence>
<keyword evidence="7" id="KW-0812">Transmembrane</keyword>
<dbReference type="STRING" id="158607.A0A2P5HFE6"/>
<dbReference type="InterPro" id="IPR001128">
    <property type="entry name" value="Cyt_P450"/>
</dbReference>
<feature type="transmembrane region" description="Helical" evidence="7">
    <location>
        <begin position="6"/>
        <end position="26"/>
    </location>
</feature>
<dbReference type="Proteomes" id="UP000094444">
    <property type="component" value="Unassembled WGS sequence"/>
</dbReference>
<proteinExistence type="inferred from homology"/>
<evidence type="ECO:0000256" key="1">
    <source>
        <dbReference type="ARBA" id="ARBA00001971"/>
    </source>
</evidence>
<protein>
    <submittedName>
        <fullName evidence="8">Cytochrome P450</fullName>
    </submittedName>
</protein>
<dbReference type="SUPFAM" id="SSF48264">
    <property type="entry name" value="Cytochrome P450"/>
    <property type="match status" value="1"/>
</dbReference>
<evidence type="ECO:0000256" key="6">
    <source>
        <dbReference type="PIRSR" id="PIRSR602401-1"/>
    </source>
</evidence>
<evidence type="ECO:0000256" key="3">
    <source>
        <dbReference type="ARBA" id="ARBA00022617"/>
    </source>
</evidence>
<dbReference type="AlphaFoldDB" id="A0A2P5HFE6"/>
<evidence type="ECO:0000313" key="9">
    <source>
        <dbReference type="Proteomes" id="UP000094444"/>
    </source>
</evidence>
<name>A0A2P5HFE6_DIAHE</name>
<organism evidence="8 9">
    <name type="scientific">Diaporthe helianthi</name>
    <dbReference type="NCBI Taxonomy" id="158607"/>
    <lineage>
        <taxon>Eukaryota</taxon>
        <taxon>Fungi</taxon>
        <taxon>Dikarya</taxon>
        <taxon>Ascomycota</taxon>
        <taxon>Pezizomycotina</taxon>
        <taxon>Sordariomycetes</taxon>
        <taxon>Sordariomycetidae</taxon>
        <taxon>Diaporthales</taxon>
        <taxon>Diaporthaceae</taxon>
        <taxon>Diaporthe</taxon>
    </lineage>
</organism>
<dbReference type="FunCoup" id="A0A2P5HFE6">
    <property type="interactions" value="1458"/>
</dbReference>
<gene>
    <name evidence="8" type="ORF">DHEL01_v212658</name>
</gene>
<dbReference type="Gene3D" id="1.10.630.10">
    <property type="entry name" value="Cytochrome P450"/>
    <property type="match status" value="1"/>
</dbReference>
<keyword evidence="5 6" id="KW-0408">Iron</keyword>
<dbReference type="GO" id="GO:0005506">
    <property type="term" value="F:iron ion binding"/>
    <property type="evidence" value="ECO:0007669"/>
    <property type="project" value="InterPro"/>
</dbReference>
<dbReference type="InParanoid" id="A0A2P5HFE6"/>
<comment type="cofactor">
    <cofactor evidence="1 6">
        <name>heme</name>
        <dbReference type="ChEBI" id="CHEBI:30413"/>
    </cofactor>
</comment>
<dbReference type="InterPro" id="IPR002401">
    <property type="entry name" value="Cyt_P450_E_grp-I"/>
</dbReference>
<evidence type="ECO:0000256" key="2">
    <source>
        <dbReference type="ARBA" id="ARBA00010617"/>
    </source>
</evidence>
<dbReference type="PRINTS" id="PR00385">
    <property type="entry name" value="P450"/>
</dbReference>
<evidence type="ECO:0000256" key="4">
    <source>
        <dbReference type="ARBA" id="ARBA00022723"/>
    </source>
</evidence>
<keyword evidence="7" id="KW-0472">Membrane</keyword>
<sequence length="493" mass="56023">MATHASSAISIVLLSGFAYLLGRAIYNVFFHPLRKFPGPKTMAWGRLPWTATVLGGKPYQKLLDLHDKYGPIVRIADNELSIIHPDAWKDVYGHRKGGGLENTKDPFVIMGNEHNLLGANIEDHSRFRRVLSHGFSMQAIAEQQPRISTHIDLLFQRLHEQCDQGKTPMDLVTWYNRVTFDVISDMTWGEPLGSLEKSQDHPWIHAMEVSTKGLNFIGQTKRFPAPLTPIFEKLIPKEVKRLTRDNFMYAAINVEKRIELGESRPDFMEAMLRQKGERAISKEEQVANAFIIMLGGSETSSTALAAAVYYLLKSPEAFSKLTAEILSAFQTESDINVHNIQNLPYLTAVMEETLRVHPPLPNSSPRLVHEGGRVICGEFIPEGTGVSIPHWAMYHSTENFSLPHSFIPERWLGDPRFDNDRREARKPFAIGPRNCIGMNLATTEIRIILARTIWNFEMRLAEDSKNWGESQKAFVLWEKPALNVYMTPRNLPR</sequence>
<accession>A0A2P5HFE6</accession>
<dbReference type="InterPro" id="IPR036396">
    <property type="entry name" value="Cyt_P450_sf"/>
</dbReference>
<comment type="caution">
    <text evidence="8">The sequence shown here is derived from an EMBL/GenBank/DDBJ whole genome shotgun (WGS) entry which is preliminary data.</text>
</comment>
<keyword evidence="7" id="KW-1133">Transmembrane helix</keyword>
<dbReference type="GO" id="GO:0020037">
    <property type="term" value="F:heme binding"/>
    <property type="evidence" value="ECO:0007669"/>
    <property type="project" value="InterPro"/>
</dbReference>
<keyword evidence="3 6" id="KW-0349">Heme</keyword>
<keyword evidence="9" id="KW-1185">Reference proteome</keyword>
<dbReference type="InterPro" id="IPR050121">
    <property type="entry name" value="Cytochrome_P450_monoxygenase"/>
</dbReference>
<keyword evidence="4 6" id="KW-0479">Metal-binding</keyword>
<dbReference type="GO" id="GO:0004497">
    <property type="term" value="F:monooxygenase activity"/>
    <property type="evidence" value="ECO:0007669"/>
    <property type="project" value="InterPro"/>
</dbReference>
<dbReference type="PANTHER" id="PTHR24305">
    <property type="entry name" value="CYTOCHROME P450"/>
    <property type="match status" value="1"/>
</dbReference>
<feature type="binding site" description="axial binding residue" evidence="6">
    <location>
        <position position="435"/>
    </location>
    <ligand>
        <name>heme</name>
        <dbReference type="ChEBI" id="CHEBI:30413"/>
    </ligand>
    <ligandPart>
        <name>Fe</name>
        <dbReference type="ChEBI" id="CHEBI:18248"/>
    </ligandPart>
</feature>
<comment type="similarity">
    <text evidence="2">Belongs to the cytochrome P450 family.</text>
</comment>